<dbReference type="GO" id="GO:0006231">
    <property type="term" value="P:dTMP biosynthetic process"/>
    <property type="evidence" value="ECO:0007669"/>
    <property type="project" value="InterPro"/>
</dbReference>
<dbReference type="PANTHER" id="PTHR34934">
    <property type="entry name" value="FLAVIN-DEPENDENT THYMIDYLATE SYNTHASE"/>
    <property type="match status" value="1"/>
</dbReference>
<sequence>MTENPYVRKDGDKLIVTPVGIEYLKNIVTDPTGPIYAFTSEADPIMVAAAMARLSRSQNDLRLTYLSEFALRENMASNFIEKVTAEFGDDSVKQLAYSFLVVESASNLLTKLLEWGRLGGYLEQSTRYIYFDKKNPDGSYKYYIPKLRLGHAEGFRLHMDCIFELYSSVVRQTTEFVRKTHPLPNGATSEEKSAWLATTRAQACDAARSLLPVATQSSVGIVATAQSIENLIYFLASRTLAEAQDAANDILRESKKVLGAFLKRAEEPSRGGAAVMYRQDTRDTVRRLVKEIFRYKDWPVSSASKVTLVDHWPKGNELNILVPEMIFADSEMPLPMLKKIVKSWPREQKQKIFDAYIGNRLNYRQKPGRALEAIHYEWELFIDYGIFRDLQRHRMLDMPEWQRLTTHYGYEIPQLIKDADLADQFDKCFEISDKLFKMLKIGGYGEEAQYATLLGHKMRFRFVENAREAFHLHELRTKPEGHPGYRKVAKEMHRLLSEVHPLTAAAMKFVDKKEDPALTRLAAELATQRKLKLLE</sequence>
<dbReference type="Proteomes" id="UP000034736">
    <property type="component" value="Unassembled WGS sequence"/>
</dbReference>
<dbReference type="SUPFAM" id="SSF69796">
    <property type="entry name" value="Thymidylate synthase-complementing protein Thy1"/>
    <property type="match status" value="2"/>
</dbReference>
<dbReference type="Pfam" id="PF02511">
    <property type="entry name" value="Thy1"/>
    <property type="match status" value="2"/>
</dbReference>
<dbReference type="PROSITE" id="PS51331">
    <property type="entry name" value="THYX"/>
    <property type="match status" value="2"/>
</dbReference>
<dbReference type="GO" id="GO:0070402">
    <property type="term" value="F:NADPH binding"/>
    <property type="evidence" value="ECO:0007669"/>
    <property type="project" value="TreeGrafter"/>
</dbReference>
<dbReference type="GO" id="GO:0050797">
    <property type="term" value="F:thymidylate synthase (FAD) activity"/>
    <property type="evidence" value="ECO:0007669"/>
    <property type="project" value="InterPro"/>
</dbReference>
<accession>A0A0G1H2S3</accession>
<dbReference type="GO" id="GO:0050660">
    <property type="term" value="F:flavin adenine dinucleotide binding"/>
    <property type="evidence" value="ECO:0007669"/>
    <property type="project" value="InterPro"/>
</dbReference>
<evidence type="ECO:0008006" key="3">
    <source>
        <dbReference type="Google" id="ProtNLM"/>
    </source>
</evidence>
<dbReference type="InterPro" id="IPR036098">
    <property type="entry name" value="Thymidylate_synthase_ThyX_sf"/>
</dbReference>
<evidence type="ECO:0000313" key="2">
    <source>
        <dbReference type="Proteomes" id="UP000034736"/>
    </source>
</evidence>
<reference evidence="1 2" key="1">
    <citation type="journal article" date="2015" name="Nature">
        <title>rRNA introns, odd ribosomes, and small enigmatic genomes across a large radiation of phyla.</title>
        <authorList>
            <person name="Brown C.T."/>
            <person name="Hug L.A."/>
            <person name="Thomas B.C."/>
            <person name="Sharon I."/>
            <person name="Castelle C.J."/>
            <person name="Singh A."/>
            <person name="Wilkins M.J."/>
            <person name="Williams K.H."/>
            <person name="Banfield J.F."/>
        </authorList>
    </citation>
    <scope>NUCLEOTIDE SEQUENCE [LARGE SCALE GENOMIC DNA]</scope>
</reference>
<evidence type="ECO:0000313" key="1">
    <source>
        <dbReference type="EMBL" id="KKT40803.1"/>
    </source>
</evidence>
<dbReference type="EMBL" id="LCHU01000018">
    <property type="protein sequence ID" value="KKT40803.1"/>
    <property type="molecule type" value="Genomic_DNA"/>
</dbReference>
<proteinExistence type="predicted"/>
<dbReference type="CDD" id="cd20175">
    <property type="entry name" value="ThyX"/>
    <property type="match status" value="1"/>
</dbReference>
<gene>
    <name evidence="1" type="ORF">UW30_C0018G0023</name>
</gene>
<dbReference type="Gene3D" id="3.30.1360.170">
    <property type="match status" value="2"/>
</dbReference>
<protein>
    <recommendedName>
        <fullName evidence="3">Thymidylate synthase complementing protein ThyX</fullName>
    </recommendedName>
</protein>
<dbReference type="PANTHER" id="PTHR34934:SF1">
    <property type="entry name" value="FLAVIN-DEPENDENT THYMIDYLATE SYNTHASE"/>
    <property type="match status" value="1"/>
</dbReference>
<dbReference type="STRING" id="1618647.UW30_C0018G0023"/>
<dbReference type="GO" id="GO:0004799">
    <property type="term" value="F:thymidylate synthase activity"/>
    <property type="evidence" value="ECO:0007669"/>
    <property type="project" value="TreeGrafter"/>
</dbReference>
<name>A0A0G1H2S3_9BACT</name>
<dbReference type="AlphaFoldDB" id="A0A0G1H2S3"/>
<dbReference type="InterPro" id="IPR003669">
    <property type="entry name" value="Thymidylate_synthase_ThyX"/>
</dbReference>
<comment type="caution">
    <text evidence="1">The sequence shown here is derived from an EMBL/GenBank/DDBJ whole genome shotgun (WGS) entry which is preliminary data.</text>
</comment>
<organism evidence="1 2">
    <name type="scientific">Candidatus Giovannonibacteria bacterium GW2011_GWA2_44_13b</name>
    <dbReference type="NCBI Taxonomy" id="1618647"/>
    <lineage>
        <taxon>Bacteria</taxon>
        <taxon>Candidatus Giovannoniibacteriota</taxon>
    </lineage>
</organism>